<protein>
    <submittedName>
        <fullName evidence="1">Nucleoside-diphosphate-sugar epimerase</fullName>
    </submittedName>
</protein>
<dbReference type="OrthoDB" id="7170465at2"/>
<keyword evidence="2" id="KW-1185">Reference proteome</keyword>
<dbReference type="InterPro" id="IPR036291">
    <property type="entry name" value="NAD(P)-bd_dom_sf"/>
</dbReference>
<evidence type="ECO:0000313" key="1">
    <source>
        <dbReference type="EMBL" id="PUB10899.1"/>
    </source>
</evidence>
<gene>
    <name evidence="1" type="ORF">C8N45_11672</name>
</gene>
<comment type="caution">
    <text evidence="1">The sequence shown here is derived from an EMBL/GenBank/DDBJ whole genome shotgun (WGS) entry which is preliminary data.</text>
</comment>
<dbReference type="AlphaFoldDB" id="A0A2T6K838"/>
<reference evidence="1 2" key="1">
    <citation type="submission" date="2018-04" db="EMBL/GenBank/DDBJ databases">
        <title>Genomic Encyclopedia of Archaeal and Bacterial Type Strains, Phase II (KMG-II): from individual species to whole genera.</title>
        <authorList>
            <person name="Goeker M."/>
        </authorList>
    </citation>
    <scope>NUCLEOTIDE SEQUENCE [LARGE SCALE GENOMIC DNA]</scope>
    <source>
        <strain evidence="1 2">DSM 29955</strain>
    </source>
</reference>
<dbReference type="EMBL" id="QBUD01000016">
    <property type="protein sequence ID" value="PUB10899.1"/>
    <property type="molecule type" value="Genomic_DNA"/>
</dbReference>
<dbReference type="RefSeq" id="WP_108388390.1">
    <property type="nucleotide sequence ID" value="NZ_QBUD01000016.1"/>
</dbReference>
<name>A0A2T6K838_9RHOB</name>
<accession>A0A2T6K838</accession>
<dbReference type="Gene3D" id="3.40.50.720">
    <property type="entry name" value="NAD(P)-binding Rossmann-like Domain"/>
    <property type="match status" value="1"/>
</dbReference>
<organism evidence="1 2">
    <name type="scientific">Yoonia sediminilitoris</name>
    <dbReference type="NCBI Taxonomy" id="1286148"/>
    <lineage>
        <taxon>Bacteria</taxon>
        <taxon>Pseudomonadati</taxon>
        <taxon>Pseudomonadota</taxon>
        <taxon>Alphaproteobacteria</taxon>
        <taxon>Rhodobacterales</taxon>
        <taxon>Paracoccaceae</taxon>
        <taxon>Yoonia</taxon>
    </lineage>
</organism>
<proteinExistence type="predicted"/>
<dbReference type="SUPFAM" id="SSF51735">
    <property type="entry name" value="NAD(P)-binding Rossmann-fold domains"/>
    <property type="match status" value="1"/>
</dbReference>
<dbReference type="Proteomes" id="UP000244523">
    <property type="component" value="Unassembled WGS sequence"/>
</dbReference>
<evidence type="ECO:0000313" key="2">
    <source>
        <dbReference type="Proteomes" id="UP000244523"/>
    </source>
</evidence>
<sequence>MTETVLILGATGKIGTHASAAFSNAGWTVRKYDRSTDMTQVAIGVDVIVNGLNPPHYHNWAETIPAITSQVISAAKASGATVIIPGNIYNFGNQPGLLDETTPQIPQTRKGKIRVEMEQSYRNAGVRTILLRAGNFIDPDGNGDVMSMLMMRAIKKGKLTAPGDPDSMQAYAYVPDWARAAVLLAEQRNTLATFEDVPFPGHAFTITQLRDKVEMALGRPVRLARFPWWLMTVLSPFLEIAREMAEMRYLYAMPHRISGKKFSRLLPDFEATNQEQVMLSGLPRDIYPDKVMRPGGHAVIAQ</sequence>